<dbReference type="PANTHER" id="PTHR39394">
    <property type="entry name" value="YALI0E31793P"/>
    <property type="match status" value="1"/>
</dbReference>
<feature type="compositionally biased region" description="Low complexity" evidence="1">
    <location>
        <begin position="127"/>
        <end position="146"/>
    </location>
</feature>
<proteinExistence type="predicted"/>
<evidence type="ECO:0000313" key="3">
    <source>
        <dbReference type="Proteomes" id="UP000504637"/>
    </source>
</evidence>
<dbReference type="GeneID" id="54364619"/>
<dbReference type="Proteomes" id="UP000504637">
    <property type="component" value="Unplaced"/>
</dbReference>
<organism evidence="4">
    <name type="scientific">Dissoconium aciculare CBS 342.82</name>
    <dbReference type="NCBI Taxonomy" id="1314786"/>
    <lineage>
        <taxon>Eukaryota</taxon>
        <taxon>Fungi</taxon>
        <taxon>Dikarya</taxon>
        <taxon>Ascomycota</taxon>
        <taxon>Pezizomycotina</taxon>
        <taxon>Dothideomycetes</taxon>
        <taxon>Dothideomycetidae</taxon>
        <taxon>Mycosphaerellales</taxon>
        <taxon>Dissoconiaceae</taxon>
        <taxon>Dissoconium</taxon>
    </lineage>
</organism>
<evidence type="ECO:0000259" key="2">
    <source>
        <dbReference type="Pfam" id="PF09350"/>
    </source>
</evidence>
<keyword evidence="3" id="KW-1185">Reference proteome</keyword>
<evidence type="ECO:0000256" key="1">
    <source>
        <dbReference type="SAM" id="MobiDB-lite"/>
    </source>
</evidence>
<evidence type="ECO:0000313" key="4">
    <source>
        <dbReference type="RefSeq" id="XP_033459223.1"/>
    </source>
</evidence>
<dbReference type="RefSeq" id="XP_033459223.1">
    <property type="nucleotide sequence ID" value="XM_033606819.1"/>
</dbReference>
<protein>
    <recommendedName>
        <fullName evidence="2">DnaJ homologue subfamily C member 28 conserved domain-containing protein</fullName>
    </recommendedName>
</protein>
<name>A0A6J3M5R5_9PEZI</name>
<feature type="domain" description="DnaJ homologue subfamily C member 28 conserved" evidence="2">
    <location>
        <begin position="207"/>
        <end position="276"/>
    </location>
</feature>
<sequence length="520" mass="57666">MYLINSVKSTLPPTQDVTVTSTRFVAGRTDGAMSRRLAQMTEENIEQGGRSAQRAVEEAGLSEELRKSLELKAAMADLTNVDGDNSRTQHTSSGLGAAVESFISESERNVDTSRPPLVNVQKTTLRIPRSLSTPSKSSISSGTPRPGVGSHTSLRLANALDQSEAYRSTQDANVVDDERARFRAEMKERFKPGGRQVAATLQGLAALADRRVEEAMSRGAFANLPRGKEIERDHNANSPFINTTEYFMNKMIQRQDIVPPWIEKQQEVTSTANKFRSGLRIAWKRHVARTIASWGGDLESQMKLASEYAFAESLGGNLQAADNFQVAKQTNEMPTATIKDDLATSDRELVSKQDIGPVATEGLVGESEVRLTGFVQPEASSSQNETRDTPGSGHSRQPTVEPFRDPQWERTERAYHQIAIANLNSLTRSYNLMAPDMAKKPYFSLERELRACFAAVAPQVSDAIKERALASSVRGREHITREPKGVLAKFAIDKAGHVYDEQRPQYGFREFWRDLFSKDK</sequence>
<dbReference type="PANTHER" id="PTHR39394:SF1">
    <property type="entry name" value="DNAJ HOMOLOGUE SUBFAMILY C MEMBER 28 CONSERVED DOMAIN-CONTAINING PROTEIN"/>
    <property type="match status" value="1"/>
</dbReference>
<dbReference type="InterPro" id="IPR018961">
    <property type="entry name" value="DnaJ_homolog_subfam-C_membr-28"/>
</dbReference>
<reference evidence="4" key="3">
    <citation type="submission" date="2025-08" db="UniProtKB">
        <authorList>
            <consortium name="RefSeq"/>
        </authorList>
    </citation>
    <scope>IDENTIFICATION</scope>
    <source>
        <strain evidence="4">CBS 342.82</strain>
    </source>
</reference>
<dbReference type="Pfam" id="PF09350">
    <property type="entry name" value="DJC28_CD"/>
    <property type="match status" value="1"/>
</dbReference>
<reference evidence="4" key="2">
    <citation type="submission" date="2020-04" db="EMBL/GenBank/DDBJ databases">
        <authorList>
            <consortium name="NCBI Genome Project"/>
        </authorList>
    </citation>
    <scope>NUCLEOTIDE SEQUENCE</scope>
    <source>
        <strain evidence="4">CBS 342.82</strain>
    </source>
</reference>
<dbReference type="AlphaFoldDB" id="A0A6J3M5R5"/>
<feature type="region of interest" description="Disordered" evidence="1">
    <location>
        <begin position="374"/>
        <end position="402"/>
    </location>
</feature>
<dbReference type="OrthoDB" id="1922282at2759"/>
<accession>A0A6J3M5R5</accession>
<gene>
    <name evidence="4" type="ORF">K489DRAFT_394903</name>
</gene>
<feature type="region of interest" description="Disordered" evidence="1">
    <location>
        <begin position="123"/>
        <end position="151"/>
    </location>
</feature>
<reference evidence="4" key="1">
    <citation type="submission" date="2020-01" db="EMBL/GenBank/DDBJ databases">
        <authorList>
            <consortium name="DOE Joint Genome Institute"/>
            <person name="Haridas S."/>
            <person name="Albert R."/>
            <person name="Binder M."/>
            <person name="Bloem J."/>
            <person name="Labutti K."/>
            <person name="Salamov A."/>
            <person name="Andreopoulos B."/>
            <person name="Baker S.E."/>
            <person name="Barry K."/>
            <person name="Bills G."/>
            <person name="Bluhm B.H."/>
            <person name="Cannon C."/>
            <person name="Castanera R."/>
            <person name="Culley D.E."/>
            <person name="Daum C."/>
            <person name="Ezra D."/>
            <person name="Gonzalez J.B."/>
            <person name="Henrissat B."/>
            <person name="Kuo A."/>
            <person name="Liang C."/>
            <person name="Lipzen A."/>
            <person name="Lutzoni F."/>
            <person name="Magnuson J."/>
            <person name="Mondo S."/>
            <person name="Nolan M."/>
            <person name="Ohm R."/>
            <person name="Pangilinan J."/>
            <person name="Park H.-J."/>
            <person name="Ramirez L."/>
            <person name="Alfaro M."/>
            <person name="Sun H."/>
            <person name="Tritt A."/>
            <person name="Yoshinaga Y."/>
            <person name="Zwiers L.-H."/>
            <person name="Turgeon B.G."/>
            <person name="Goodwin S.B."/>
            <person name="Spatafora J.W."/>
            <person name="Crous P.W."/>
            <person name="Grigoriev I.V."/>
        </authorList>
    </citation>
    <scope>NUCLEOTIDE SEQUENCE</scope>
    <source>
        <strain evidence="4">CBS 342.82</strain>
    </source>
</reference>